<evidence type="ECO:0000256" key="1">
    <source>
        <dbReference type="SAM" id="Phobius"/>
    </source>
</evidence>
<comment type="caution">
    <text evidence="2">The sequence shown here is derived from an EMBL/GenBank/DDBJ whole genome shotgun (WGS) entry which is preliminary data.</text>
</comment>
<keyword evidence="1" id="KW-1133">Transmembrane helix</keyword>
<dbReference type="AlphaFoldDB" id="A0AAW9K9U8"/>
<dbReference type="EMBL" id="JAVBVO010000003">
    <property type="protein sequence ID" value="MDZ5759043.1"/>
    <property type="molecule type" value="Genomic_DNA"/>
</dbReference>
<accession>A0AAW9K9U8</accession>
<dbReference type="Proteomes" id="UP001290462">
    <property type="component" value="Unassembled WGS sequence"/>
</dbReference>
<feature type="transmembrane region" description="Helical" evidence="1">
    <location>
        <begin position="31"/>
        <end position="48"/>
    </location>
</feature>
<feature type="transmembrane region" description="Helical" evidence="1">
    <location>
        <begin position="55"/>
        <end position="74"/>
    </location>
</feature>
<organism evidence="2 3">
    <name type="scientific">Carnobacterium maltaromaticum</name>
    <name type="common">Carnobacterium piscicola</name>
    <dbReference type="NCBI Taxonomy" id="2751"/>
    <lineage>
        <taxon>Bacteria</taxon>
        <taxon>Bacillati</taxon>
        <taxon>Bacillota</taxon>
        <taxon>Bacilli</taxon>
        <taxon>Lactobacillales</taxon>
        <taxon>Carnobacteriaceae</taxon>
        <taxon>Carnobacterium</taxon>
    </lineage>
</organism>
<name>A0AAW9K9U8_CARML</name>
<dbReference type="RefSeq" id="WP_057001429.1">
    <property type="nucleotide sequence ID" value="NZ_CAJGUS010000048.1"/>
</dbReference>
<evidence type="ECO:0000313" key="2">
    <source>
        <dbReference type="EMBL" id="MDZ5759043.1"/>
    </source>
</evidence>
<gene>
    <name evidence="2" type="ORF">RAK27_10275</name>
</gene>
<keyword evidence="1" id="KW-0472">Membrane</keyword>
<keyword evidence="1" id="KW-0812">Transmembrane</keyword>
<evidence type="ECO:0000313" key="3">
    <source>
        <dbReference type="Proteomes" id="UP001290462"/>
    </source>
</evidence>
<sequence length="86" mass="9690">MEILLLSLVVGTIFMTHLTLKNNQWIATSSLLKLICLGILTIGFSIVLASLLGNFYLLVILTTLVWASILQIRFQQRVTHYNEQGN</sequence>
<protein>
    <submittedName>
        <fullName evidence="2">Uncharacterized protein</fullName>
    </submittedName>
</protein>
<proteinExistence type="predicted"/>
<reference evidence="2" key="1">
    <citation type="submission" date="2023-08" db="EMBL/GenBank/DDBJ databases">
        <title>Genomic characterization of piscicolin 126 produced by Carnobacterium maltaromaticum CM22 strain isolated from salmon (Salmo salar).</title>
        <authorList>
            <person name="Gonzalez-Gragera E."/>
            <person name="Garcia-Lopez J.D."/>
            <person name="Teso-Perez C."/>
            <person name="Gimenez-Hernandez I."/>
            <person name="Peralta-Sanchez J.M."/>
            <person name="Valdivia E."/>
            <person name="Montalban-Lopez M."/>
            <person name="Martin-Platero A.M."/>
            <person name="Banos A."/>
            <person name="Martinez-Bueno M."/>
        </authorList>
    </citation>
    <scope>NUCLEOTIDE SEQUENCE</scope>
    <source>
        <strain evidence="2">CM22</strain>
    </source>
</reference>